<keyword evidence="7" id="KW-0675">Receptor</keyword>
<dbReference type="SMART" id="SM01381">
    <property type="entry name" value="7TM_GPCR_Srsx"/>
    <property type="match status" value="1"/>
</dbReference>
<dbReference type="GO" id="GO:0005886">
    <property type="term" value="C:plasma membrane"/>
    <property type="evidence" value="ECO:0007669"/>
    <property type="project" value="UniProtKB-SubCell"/>
</dbReference>
<dbReference type="EMBL" id="JAZGQO010000011">
    <property type="protein sequence ID" value="KAK6173194.1"/>
    <property type="molecule type" value="Genomic_DNA"/>
</dbReference>
<dbReference type="GO" id="GO:0045202">
    <property type="term" value="C:synapse"/>
    <property type="evidence" value="ECO:0007669"/>
    <property type="project" value="TreeGrafter"/>
</dbReference>
<keyword evidence="2" id="KW-1003">Cell membrane</keyword>
<dbReference type="GO" id="GO:0007187">
    <property type="term" value="P:G protein-coupled receptor signaling pathway, coupled to cyclic nucleotide second messenger"/>
    <property type="evidence" value="ECO:0007669"/>
    <property type="project" value="TreeGrafter"/>
</dbReference>
<evidence type="ECO:0000256" key="2">
    <source>
        <dbReference type="ARBA" id="ARBA00022475"/>
    </source>
</evidence>
<feature type="domain" description="G-protein coupled receptors family 1 profile" evidence="10">
    <location>
        <begin position="43"/>
        <end position="343"/>
    </location>
</feature>
<keyword evidence="6 9" id="KW-0472">Membrane</keyword>
<feature type="transmembrane region" description="Helical" evidence="9">
    <location>
        <begin position="64"/>
        <end position="90"/>
    </location>
</feature>
<comment type="subcellular location">
    <subcellularLocation>
        <location evidence="1">Cell membrane</location>
        <topology evidence="1">Multi-pass membrane protein</topology>
    </subcellularLocation>
</comment>
<keyword evidence="4 9" id="KW-1133">Transmembrane helix</keyword>
<keyword evidence="5" id="KW-0297">G-protein coupled receptor</keyword>
<keyword evidence="3 9" id="KW-0812">Transmembrane</keyword>
<dbReference type="InterPro" id="IPR000276">
    <property type="entry name" value="GPCR_Rhodpsn"/>
</dbReference>
<evidence type="ECO:0000313" key="11">
    <source>
        <dbReference type="EMBL" id="KAK6173194.1"/>
    </source>
</evidence>
<proteinExistence type="predicted"/>
<dbReference type="PANTHER" id="PTHR24247">
    <property type="entry name" value="5-HYDROXYTRYPTAMINE RECEPTOR"/>
    <property type="match status" value="1"/>
</dbReference>
<evidence type="ECO:0000256" key="3">
    <source>
        <dbReference type="ARBA" id="ARBA00022692"/>
    </source>
</evidence>
<gene>
    <name evidence="11" type="ORF">SNE40_016692</name>
</gene>
<dbReference type="GO" id="GO:0016907">
    <property type="term" value="F:G protein-coupled acetylcholine receptor activity"/>
    <property type="evidence" value="ECO:0007669"/>
    <property type="project" value="TreeGrafter"/>
</dbReference>
<dbReference type="Proteomes" id="UP001347796">
    <property type="component" value="Unassembled WGS sequence"/>
</dbReference>
<evidence type="ECO:0000256" key="4">
    <source>
        <dbReference type="ARBA" id="ARBA00022989"/>
    </source>
</evidence>
<feature type="transmembrane region" description="Helical" evidence="9">
    <location>
        <begin position="189"/>
        <end position="215"/>
    </location>
</feature>
<dbReference type="Gene3D" id="1.20.1070.10">
    <property type="entry name" value="Rhodopsin 7-helix transmembrane proteins"/>
    <property type="match status" value="1"/>
</dbReference>
<feature type="transmembrane region" description="Helical" evidence="9">
    <location>
        <begin position="291"/>
        <end position="315"/>
    </location>
</feature>
<comment type="caution">
    <text evidence="11">The sequence shown here is derived from an EMBL/GenBank/DDBJ whole genome shotgun (WGS) entry which is preliminary data.</text>
</comment>
<dbReference type="GO" id="GO:0030425">
    <property type="term" value="C:dendrite"/>
    <property type="evidence" value="ECO:0007669"/>
    <property type="project" value="TreeGrafter"/>
</dbReference>
<evidence type="ECO:0000256" key="8">
    <source>
        <dbReference type="ARBA" id="ARBA00023224"/>
    </source>
</evidence>
<keyword evidence="8" id="KW-0807">Transducer</keyword>
<evidence type="ECO:0000256" key="9">
    <source>
        <dbReference type="SAM" id="Phobius"/>
    </source>
</evidence>
<sequence length="372" mass="42525">MSKNECCLETESRDGEGGQLMPLPILVPSMMLITIMIILAVGGNLLVIISYIKDKKLHNAHNLYIFHLAITDFLLGLISMPFYAVYTALVWSWPFGKVFCKIYMVCDFTLCLQSVLLIIIISWDRLILVKSGAQYYMKESQNVARIKVAMSWTFAFLLYGPAIIGYDYWVGHSLVEEGDCDVEFFADFGFTLASSLIEFVVPFTSIAFINTLVYLQIRKRQRIREGSTIKPKPQSKWAADNSDKETNNGTNITTVTTISGNNHQICTYGNKKNTNFNKEHKSHKDLKAAKALSILVIALAVCWIPYTVSTIVIAFSPNSIDEDFYEILNWLLWFKASINPFLYAFNSDRFRENFVKILPLLRYVLKIKKRVY</sequence>
<dbReference type="InterPro" id="IPR017452">
    <property type="entry name" value="GPCR_Rhodpsn_7TM"/>
</dbReference>
<dbReference type="GO" id="GO:0007197">
    <property type="term" value="P:adenylate cyclase-inhibiting G protein-coupled acetylcholine receptor signaling pathway"/>
    <property type="evidence" value="ECO:0007669"/>
    <property type="project" value="TreeGrafter"/>
</dbReference>
<evidence type="ECO:0000256" key="6">
    <source>
        <dbReference type="ARBA" id="ARBA00023136"/>
    </source>
</evidence>
<dbReference type="PANTHER" id="PTHR24247:SF195">
    <property type="entry name" value="G-PROTEIN COUPLED RECEPTORS FAMILY 1 PROFILE DOMAIN-CONTAINING PROTEIN"/>
    <property type="match status" value="1"/>
</dbReference>
<dbReference type="GO" id="GO:0004993">
    <property type="term" value="F:G protein-coupled serotonin receptor activity"/>
    <property type="evidence" value="ECO:0007669"/>
    <property type="project" value="TreeGrafter"/>
</dbReference>
<feature type="transmembrane region" description="Helical" evidence="9">
    <location>
        <begin position="149"/>
        <end position="169"/>
    </location>
</feature>
<evidence type="ECO:0000259" key="10">
    <source>
        <dbReference type="PROSITE" id="PS50262"/>
    </source>
</evidence>
<feature type="transmembrane region" description="Helical" evidence="9">
    <location>
        <begin position="327"/>
        <end position="346"/>
    </location>
</feature>
<feature type="transmembrane region" description="Helical" evidence="9">
    <location>
        <begin position="102"/>
        <end position="128"/>
    </location>
</feature>
<dbReference type="PRINTS" id="PR00237">
    <property type="entry name" value="GPCRRHODOPSN"/>
</dbReference>
<evidence type="ECO:0000256" key="5">
    <source>
        <dbReference type="ARBA" id="ARBA00023040"/>
    </source>
</evidence>
<dbReference type="AlphaFoldDB" id="A0AAN8JF20"/>
<evidence type="ECO:0000313" key="12">
    <source>
        <dbReference type="Proteomes" id="UP001347796"/>
    </source>
</evidence>
<reference evidence="11 12" key="1">
    <citation type="submission" date="2024-01" db="EMBL/GenBank/DDBJ databases">
        <title>The genome of the rayed Mediterranean limpet Patella caerulea (Linnaeus, 1758).</title>
        <authorList>
            <person name="Anh-Thu Weber A."/>
            <person name="Halstead-Nussloch G."/>
        </authorList>
    </citation>
    <scope>NUCLEOTIDE SEQUENCE [LARGE SCALE GENOMIC DNA]</scope>
    <source>
        <strain evidence="11">AATW-2023a</strain>
        <tissue evidence="11">Whole specimen</tissue>
    </source>
</reference>
<accession>A0AAN8JF20</accession>
<organism evidence="11 12">
    <name type="scientific">Patella caerulea</name>
    <name type="common">Rayed Mediterranean limpet</name>
    <dbReference type="NCBI Taxonomy" id="87958"/>
    <lineage>
        <taxon>Eukaryota</taxon>
        <taxon>Metazoa</taxon>
        <taxon>Spiralia</taxon>
        <taxon>Lophotrochozoa</taxon>
        <taxon>Mollusca</taxon>
        <taxon>Gastropoda</taxon>
        <taxon>Patellogastropoda</taxon>
        <taxon>Patelloidea</taxon>
        <taxon>Patellidae</taxon>
        <taxon>Patella</taxon>
    </lineage>
</organism>
<protein>
    <recommendedName>
        <fullName evidence="10">G-protein coupled receptors family 1 profile domain-containing protein</fullName>
    </recommendedName>
</protein>
<evidence type="ECO:0000256" key="1">
    <source>
        <dbReference type="ARBA" id="ARBA00004651"/>
    </source>
</evidence>
<name>A0AAN8JF20_PATCE</name>
<dbReference type="Pfam" id="PF00001">
    <property type="entry name" value="7tm_1"/>
    <property type="match status" value="1"/>
</dbReference>
<feature type="transmembrane region" description="Helical" evidence="9">
    <location>
        <begin position="30"/>
        <end position="52"/>
    </location>
</feature>
<dbReference type="PROSITE" id="PS50262">
    <property type="entry name" value="G_PROTEIN_RECEP_F1_2"/>
    <property type="match status" value="1"/>
</dbReference>
<keyword evidence="12" id="KW-1185">Reference proteome</keyword>
<evidence type="ECO:0000256" key="7">
    <source>
        <dbReference type="ARBA" id="ARBA00023170"/>
    </source>
</evidence>
<dbReference type="SUPFAM" id="SSF81321">
    <property type="entry name" value="Family A G protein-coupled receptor-like"/>
    <property type="match status" value="1"/>
</dbReference>